<evidence type="ECO:0000256" key="1">
    <source>
        <dbReference type="ARBA" id="ARBA00022723"/>
    </source>
</evidence>
<accession>A0AAV0XBS3</accession>
<evidence type="ECO:0008006" key="8">
    <source>
        <dbReference type="Google" id="ProtNLM"/>
    </source>
</evidence>
<evidence type="ECO:0000259" key="5">
    <source>
        <dbReference type="Pfam" id="PF10551"/>
    </source>
</evidence>
<dbReference type="GO" id="GO:0008270">
    <property type="term" value="F:zinc ion binding"/>
    <property type="evidence" value="ECO:0007669"/>
    <property type="project" value="UniProtKB-KW"/>
</dbReference>
<feature type="domain" description="FLYWCH-type" evidence="4">
    <location>
        <begin position="1"/>
        <end position="45"/>
    </location>
</feature>
<dbReference type="Pfam" id="PF04500">
    <property type="entry name" value="FLYWCH"/>
    <property type="match status" value="1"/>
</dbReference>
<keyword evidence="3" id="KW-0862">Zinc</keyword>
<keyword evidence="2" id="KW-0863">Zinc-finger</keyword>
<keyword evidence="7" id="KW-1185">Reference proteome</keyword>
<dbReference type="PANTHER" id="PTHR47160:SF10">
    <property type="entry name" value="MULE TRANSPOSASE DOMAIN-CONTAINING PROTEIN"/>
    <property type="match status" value="1"/>
</dbReference>
<dbReference type="EMBL" id="CARXXK010000004">
    <property type="protein sequence ID" value="CAI6365052.1"/>
    <property type="molecule type" value="Genomic_DNA"/>
</dbReference>
<sequence length="465" mass="53770">MYVLKHFGKSKITWRCSKRSSFKCMGELYTNIQKEDPVLKSDHNHFGDSEKVDVEKALCIMKQQSKSGLSKPLEVYAEGVAKLDGNVRSKMPVEDHVKRTLRNQRSKLNPIEPTSLDNLIIDDEWCTTGYPAYENLLIVDNGVDSEQRILIFGTVEGISNLSKSSTWYLDGNFSLAPKVFLQLYVIRVVVDGIFTTAIYCLLQRKTYETYKLLFKSLIEKCAEKNLYLDPKYVHLDFEKAVIKAVHKIFNREVNIRGCFYHLSQSTHRKVQSLGLEQLYREDSNFNKFCGMLDGLAFLPLTDVEQGMLYLKSIMPDTALDLLDYFDSTYVTGTFKRINCTANNIKFKKVQPRFPPSVWNVHDATLSDEHRTNNSTEGWNHKFSNLIGHNHPSIWTLIKKIRLEVAVDDTKLRQYNLGCIQPIKKRKITVKNQTTLKRLCMDYNEGKRTIDNFLEAISYNTRIKHD</sequence>
<proteinExistence type="predicted"/>
<dbReference type="Pfam" id="PF10551">
    <property type="entry name" value="MULE"/>
    <property type="match status" value="1"/>
</dbReference>
<evidence type="ECO:0000256" key="2">
    <source>
        <dbReference type="ARBA" id="ARBA00022771"/>
    </source>
</evidence>
<dbReference type="Gene3D" id="2.20.25.240">
    <property type="match status" value="1"/>
</dbReference>
<protein>
    <recommendedName>
        <fullName evidence="8">MULE transposase domain-containing protein</fullName>
    </recommendedName>
</protein>
<dbReference type="PANTHER" id="PTHR47160">
    <property type="entry name" value="PUTATIVE-RELATED"/>
    <property type="match status" value="1"/>
</dbReference>
<evidence type="ECO:0000313" key="6">
    <source>
        <dbReference type="EMBL" id="CAI6365052.1"/>
    </source>
</evidence>
<evidence type="ECO:0000259" key="4">
    <source>
        <dbReference type="Pfam" id="PF04500"/>
    </source>
</evidence>
<gene>
    <name evidence="6" type="ORF">MEUPH1_LOCUS19807</name>
</gene>
<reference evidence="6 7" key="1">
    <citation type="submission" date="2023-01" db="EMBL/GenBank/DDBJ databases">
        <authorList>
            <person name="Whitehead M."/>
        </authorList>
    </citation>
    <scope>NUCLEOTIDE SEQUENCE [LARGE SCALE GENOMIC DNA]</scope>
</reference>
<organism evidence="6 7">
    <name type="scientific">Macrosiphum euphorbiae</name>
    <name type="common">potato aphid</name>
    <dbReference type="NCBI Taxonomy" id="13131"/>
    <lineage>
        <taxon>Eukaryota</taxon>
        <taxon>Metazoa</taxon>
        <taxon>Ecdysozoa</taxon>
        <taxon>Arthropoda</taxon>
        <taxon>Hexapoda</taxon>
        <taxon>Insecta</taxon>
        <taxon>Pterygota</taxon>
        <taxon>Neoptera</taxon>
        <taxon>Paraneoptera</taxon>
        <taxon>Hemiptera</taxon>
        <taxon>Sternorrhyncha</taxon>
        <taxon>Aphidomorpha</taxon>
        <taxon>Aphidoidea</taxon>
        <taxon>Aphididae</taxon>
        <taxon>Macrosiphini</taxon>
        <taxon>Macrosiphum</taxon>
    </lineage>
</organism>
<feature type="domain" description="MULE transposase" evidence="5">
    <location>
        <begin position="167"/>
        <end position="264"/>
    </location>
</feature>
<dbReference type="InterPro" id="IPR018289">
    <property type="entry name" value="MULE_transposase_dom"/>
</dbReference>
<dbReference type="AlphaFoldDB" id="A0AAV0XBS3"/>
<name>A0AAV0XBS3_9HEMI</name>
<evidence type="ECO:0000313" key="7">
    <source>
        <dbReference type="Proteomes" id="UP001160148"/>
    </source>
</evidence>
<evidence type="ECO:0000256" key="3">
    <source>
        <dbReference type="ARBA" id="ARBA00022833"/>
    </source>
</evidence>
<keyword evidence="1" id="KW-0479">Metal-binding</keyword>
<dbReference type="InterPro" id="IPR007588">
    <property type="entry name" value="Znf_FLYWCH"/>
</dbReference>
<comment type="caution">
    <text evidence="6">The sequence shown here is derived from an EMBL/GenBank/DDBJ whole genome shotgun (WGS) entry which is preliminary data.</text>
</comment>
<dbReference type="Proteomes" id="UP001160148">
    <property type="component" value="Unassembled WGS sequence"/>
</dbReference>